<dbReference type="PANTHER" id="PTHR19134">
    <property type="entry name" value="RECEPTOR-TYPE TYROSINE-PROTEIN PHOSPHATASE"/>
    <property type="match status" value="1"/>
</dbReference>
<dbReference type="SMART" id="SM00404">
    <property type="entry name" value="PTPc_motif"/>
    <property type="match status" value="1"/>
</dbReference>
<sequence length="371" mass="41233">MSSSIPAWLKKAQDRDHINTVLRVLTDREQLRYRARSMSQRQSDLSLKHRLAQLPSRITANNHLSQHYSIAVGSKPENQIYNRYSDIIPYDQTMVDVDGRYLNANWVRERAGGFLTIATQAPLPYTAHEFLSTIVMRGIRVVAQLTQNYEGGRQKAHVYFPSVPGETWTIQPYDGEGTISPLQVTLQKVETVDSAHCTVSTVSVTELSDDPSKRPFVFRHMLYDAWPDHGVPAPEDRAGLLNFIRLADELNRDTSDVSGTDAEAYPPMMVNCSAGVGRTGAFIALCSLLRANGILAKSNDSDHPSKSDIPLLPASPLGPLPETVGWDPVAQEIDSLREQRPGMVQRPEQVLLIYDVLAAAWVAKDTIQTTS</sequence>
<dbReference type="PANTHER" id="PTHR19134:SF449">
    <property type="entry name" value="TYROSINE-PROTEIN PHOSPHATASE 1"/>
    <property type="match status" value="1"/>
</dbReference>
<keyword evidence="5" id="KW-1185">Reference proteome</keyword>
<dbReference type="InterPro" id="IPR029021">
    <property type="entry name" value="Prot-tyrosine_phosphatase-like"/>
</dbReference>
<dbReference type="OrthoDB" id="10253954at2759"/>
<gene>
    <name evidence="4" type="ORF">EVG20_g3730</name>
</gene>
<name>A0A4Y9Z213_9AGAM</name>
<evidence type="ECO:0008006" key="6">
    <source>
        <dbReference type="Google" id="ProtNLM"/>
    </source>
</evidence>
<proteinExistence type="inferred from homology"/>
<dbReference type="SUPFAM" id="SSF52799">
    <property type="entry name" value="(Phosphotyrosine protein) phosphatases II"/>
    <property type="match status" value="1"/>
</dbReference>
<dbReference type="GO" id="GO:0004725">
    <property type="term" value="F:protein tyrosine phosphatase activity"/>
    <property type="evidence" value="ECO:0007669"/>
    <property type="project" value="InterPro"/>
</dbReference>
<feature type="domain" description="Tyrosine specific protein phosphatases" evidence="3">
    <location>
        <begin position="241"/>
        <end position="351"/>
    </location>
</feature>
<evidence type="ECO:0000313" key="4">
    <source>
        <dbReference type="EMBL" id="TFY67968.1"/>
    </source>
</evidence>
<organism evidence="4 5">
    <name type="scientific">Dentipellis fragilis</name>
    <dbReference type="NCBI Taxonomy" id="205917"/>
    <lineage>
        <taxon>Eukaryota</taxon>
        <taxon>Fungi</taxon>
        <taxon>Dikarya</taxon>
        <taxon>Basidiomycota</taxon>
        <taxon>Agaricomycotina</taxon>
        <taxon>Agaricomycetes</taxon>
        <taxon>Russulales</taxon>
        <taxon>Hericiaceae</taxon>
        <taxon>Dentipellis</taxon>
    </lineage>
</organism>
<dbReference type="Gene3D" id="3.90.190.10">
    <property type="entry name" value="Protein tyrosine phosphatase superfamily"/>
    <property type="match status" value="1"/>
</dbReference>
<evidence type="ECO:0000259" key="2">
    <source>
        <dbReference type="PROSITE" id="PS50055"/>
    </source>
</evidence>
<dbReference type="InterPro" id="IPR050348">
    <property type="entry name" value="Protein-Tyr_Phosphatase"/>
</dbReference>
<feature type="domain" description="Tyrosine-protein phosphatase" evidence="2">
    <location>
        <begin position="47"/>
        <end position="360"/>
    </location>
</feature>
<protein>
    <recommendedName>
        <fullName evidence="6">Tyrosine specific protein phosphatases domain-containing protein</fullName>
    </recommendedName>
</protein>
<reference evidence="4 5" key="1">
    <citation type="submission" date="2019-02" db="EMBL/GenBank/DDBJ databases">
        <title>Genome sequencing of the rare red list fungi Dentipellis fragilis.</title>
        <authorList>
            <person name="Buettner E."/>
            <person name="Kellner H."/>
        </authorList>
    </citation>
    <scope>NUCLEOTIDE SEQUENCE [LARGE SCALE GENOMIC DNA]</scope>
    <source>
        <strain evidence="4 5">DSM 105465</strain>
    </source>
</reference>
<dbReference type="SMART" id="SM00194">
    <property type="entry name" value="PTPc"/>
    <property type="match status" value="1"/>
</dbReference>
<dbReference type="InterPro" id="IPR000387">
    <property type="entry name" value="Tyr_Pase_dom"/>
</dbReference>
<dbReference type="EMBL" id="SEOQ01000175">
    <property type="protein sequence ID" value="TFY67968.1"/>
    <property type="molecule type" value="Genomic_DNA"/>
</dbReference>
<dbReference type="InterPro" id="IPR003595">
    <property type="entry name" value="Tyr_Pase_cat"/>
</dbReference>
<comment type="caution">
    <text evidence="4">The sequence shown here is derived from an EMBL/GenBank/DDBJ whole genome shotgun (WGS) entry which is preliminary data.</text>
</comment>
<dbReference type="InterPro" id="IPR000242">
    <property type="entry name" value="PTP_cat"/>
</dbReference>
<accession>A0A4Y9Z213</accession>
<dbReference type="AlphaFoldDB" id="A0A4Y9Z213"/>
<dbReference type="Pfam" id="PF00102">
    <property type="entry name" value="Y_phosphatase"/>
    <property type="match status" value="1"/>
</dbReference>
<dbReference type="PROSITE" id="PS50056">
    <property type="entry name" value="TYR_PHOSPHATASE_2"/>
    <property type="match status" value="1"/>
</dbReference>
<evidence type="ECO:0000259" key="3">
    <source>
        <dbReference type="PROSITE" id="PS50056"/>
    </source>
</evidence>
<dbReference type="Proteomes" id="UP000298327">
    <property type="component" value="Unassembled WGS sequence"/>
</dbReference>
<dbReference type="STRING" id="205917.A0A4Y9Z213"/>
<evidence type="ECO:0000256" key="1">
    <source>
        <dbReference type="ARBA" id="ARBA00009649"/>
    </source>
</evidence>
<dbReference type="PROSITE" id="PS50055">
    <property type="entry name" value="TYR_PHOSPHATASE_PTP"/>
    <property type="match status" value="1"/>
</dbReference>
<evidence type="ECO:0000313" key="5">
    <source>
        <dbReference type="Proteomes" id="UP000298327"/>
    </source>
</evidence>
<comment type="similarity">
    <text evidence="1">Belongs to the protein-tyrosine phosphatase family. Non-receptor class subfamily.</text>
</comment>
<dbReference type="PRINTS" id="PR00700">
    <property type="entry name" value="PRTYPHPHTASE"/>
</dbReference>